<evidence type="ECO:0000313" key="2">
    <source>
        <dbReference type="EMBL" id="RUT79996.1"/>
    </source>
</evidence>
<name>A0A434AZM2_9BACT</name>
<accession>A0A434AZM2</accession>
<dbReference type="EMBL" id="RJJX01000001">
    <property type="protein sequence ID" value="RUT79996.1"/>
    <property type="molecule type" value="Genomic_DNA"/>
</dbReference>
<sequence length="203" mass="23455">MSDTFKGKFLDSIKRALRKIGHLSGFDSAIQTAYNKPWVVHCEPSMADAEHVIKYLGQYTHRVAISNDRLLEISDTHVCFIAKDYRNKAQKKPVRLSGVEFLNRFCQHILPKGFVKIRRYGIYNATTKRNLELQFIPEESAVEKELSGKNKKETKLEHIKRLTGFDIGKCPKCKHGRMHIVGELPRIRSPSRPIYQLMNAFLQ</sequence>
<evidence type="ECO:0000313" key="3">
    <source>
        <dbReference type="Proteomes" id="UP000282985"/>
    </source>
</evidence>
<dbReference type="GO" id="GO:0004803">
    <property type="term" value="F:transposase activity"/>
    <property type="evidence" value="ECO:0007669"/>
    <property type="project" value="InterPro"/>
</dbReference>
<feature type="domain" description="Transposase IS801/IS1294" evidence="1">
    <location>
        <begin position="2"/>
        <end position="127"/>
    </location>
</feature>
<proteinExistence type="predicted"/>
<dbReference type="InterPro" id="IPR007069">
    <property type="entry name" value="Transposase_32"/>
</dbReference>
<gene>
    <name evidence="2" type="ORF">DLK05_01175</name>
</gene>
<dbReference type="GO" id="GO:0006313">
    <property type="term" value="P:DNA transposition"/>
    <property type="evidence" value="ECO:0007669"/>
    <property type="project" value="InterPro"/>
</dbReference>
<dbReference type="PANTHER" id="PTHR37023">
    <property type="entry name" value="TRANSPOSASE"/>
    <property type="match status" value="1"/>
</dbReference>
<keyword evidence="3" id="KW-1185">Reference proteome</keyword>
<dbReference type="PANTHER" id="PTHR37023:SF1">
    <property type="entry name" value="ISSOD25 TRANSPOSASE TNPA_ISSOD25"/>
    <property type="match status" value="1"/>
</dbReference>
<dbReference type="Proteomes" id="UP000282985">
    <property type="component" value="Unassembled WGS sequence"/>
</dbReference>
<reference evidence="2 3" key="1">
    <citation type="submission" date="2018-11" db="EMBL/GenBank/DDBJ databases">
        <title>Parancylomarina longa gen. nov., sp. nov., isolated from sediments of southern Okinawa.</title>
        <authorList>
            <person name="Fu T."/>
        </authorList>
    </citation>
    <scope>NUCLEOTIDE SEQUENCE [LARGE SCALE GENOMIC DNA]</scope>
    <source>
        <strain evidence="2 3">T3-2 S1-C</strain>
    </source>
</reference>
<comment type="caution">
    <text evidence="2">The sequence shown here is derived from an EMBL/GenBank/DDBJ whole genome shotgun (WGS) entry which is preliminary data.</text>
</comment>
<dbReference type="AlphaFoldDB" id="A0A434AZM2"/>
<organism evidence="2 3">
    <name type="scientific">Ancylomarina longa</name>
    <dbReference type="NCBI Taxonomy" id="2487017"/>
    <lineage>
        <taxon>Bacteria</taxon>
        <taxon>Pseudomonadati</taxon>
        <taxon>Bacteroidota</taxon>
        <taxon>Bacteroidia</taxon>
        <taxon>Marinilabiliales</taxon>
        <taxon>Marinifilaceae</taxon>
        <taxon>Ancylomarina</taxon>
    </lineage>
</organism>
<evidence type="ECO:0000259" key="1">
    <source>
        <dbReference type="Pfam" id="PF04986"/>
    </source>
</evidence>
<dbReference type="Pfam" id="PF04986">
    <property type="entry name" value="Y2_Tnp"/>
    <property type="match status" value="1"/>
</dbReference>
<dbReference type="GO" id="GO:0003677">
    <property type="term" value="F:DNA binding"/>
    <property type="evidence" value="ECO:0007669"/>
    <property type="project" value="InterPro"/>
</dbReference>
<protein>
    <recommendedName>
        <fullName evidence="1">Transposase IS801/IS1294 domain-containing protein</fullName>
    </recommendedName>
</protein>
<dbReference type="OrthoDB" id="9791273at2"/>